<dbReference type="SUPFAM" id="SSF52540">
    <property type="entry name" value="P-loop containing nucleoside triphosphate hydrolases"/>
    <property type="match status" value="1"/>
</dbReference>
<feature type="compositionally biased region" description="Basic and acidic residues" evidence="1">
    <location>
        <begin position="448"/>
        <end position="467"/>
    </location>
</feature>
<feature type="non-terminal residue" evidence="2">
    <location>
        <position position="571"/>
    </location>
</feature>
<proteinExistence type="predicted"/>
<dbReference type="Gene3D" id="3.40.50.300">
    <property type="entry name" value="P-loop containing nucleotide triphosphate hydrolases"/>
    <property type="match status" value="1"/>
</dbReference>
<feature type="compositionally biased region" description="Basic and acidic residues" evidence="1">
    <location>
        <begin position="97"/>
        <end position="110"/>
    </location>
</feature>
<reference evidence="2" key="1">
    <citation type="submission" date="2022-03" db="EMBL/GenBank/DDBJ databases">
        <title>Draft genome sequence of Aduncisulcus paluster, a free-living microaerophilic Fornicata.</title>
        <authorList>
            <person name="Yuyama I."/>
            <person name="Kume K."/>
            <person name="Tamura T."/>
            <person name="Inagaki Y."/>
            <person name="Hashimoto T."/>
        </authorList>
    </citation>
    <scope>NUCLEOTIDE SEQUENCE</scope>
    <source>
        <strain evidence="2">NY0171</strain>
    </source>
</reference>
<dbReference type="PANTHER" id="PTHR11361">
    <property type="entry name" value="DNA MISMATCH REPAIR PROTEIN MUTS FAMILY MEMBER"/>
    <property type="match status" value="1"/>
</dbReference>
<dbReference type="Proteomes" id="UP001057375">
    <property type="component" value="Unassembled WGS sequence"/>
</dbReference>
<feature type="region of interest" description="Disordered" evidence="1">
    <location>
        <begin position="85"/>
        <end position="110"/>
    </location>
</feature>
<protein>
    <submittedName>
        <fullName evidence="2">DNA mismatch repair MutS family like protein</fullName>
    </submittedName>
</protein>
<feature type="region of interest" description="Disordered" evidence="1">
    <location>
        <begin position="420"/>
        <end position="481"/>
    </location>
</feature>
<feature type="compositionally biased region" description="Basic residues" evidence="1">
    <location>
        <begin position="428"/>
        <end position="440"/>
    </location>
</feature>
<dbReference type="PANTHER" id="PTHR11361:SF34">
    <property type="entry name" value="DNA MISMATCH REPAIR PROTEIN MSH1, MITOCHONDRIAL"/>
    <property type="match status" value="1"/>
</dbReference>
<dbReference type="InterPro" id="IPR045076">
    <property type="entry name" value="MutS"/>
</dbReference>
<dbReference type="SUPFAM" id="SSF48334">
    <property type="entry name" value="DNA repair protein MutS, domain III"/>
    <property type="match status" value="1"/>
</dbReference>
<gene>
    <name evidence="2" type="ORF">ADUPG1_013486</name>
</gene>
<dbReference type="InterPro" id="IPR036187">
    <property type="entry name" value="DNA_mismatch_repair_MutS_sf"/>
</dbReference>
<feature type="region of interest" description="Disordered" evidence="1">
    <location>
        <begin position="207"/>
        <end position="232"/>
    </location>
</feature>
<comment type="caution">
    <text evidence="2">The sequence shown here is derived from an EMBL/GenBank/DDBJ whole genome shotgun (WGS) entry which is preliminary data.</text>
</comment>
<dbReference type="Gene3D" id="1.10.1420.10">
    <property type="match status" value="2"/>
</dbReference>
<evidence type="ECO:0000313" key="3">
    <source>
        <dbReference type="Proteomes" id="UP001057375"/>
    </source>
</evidence>
<evidence type="ECO:0000256" key="1">
    <source>
        <dbReference type="SAM" id="MobiDB-lite"/>
    </source>
</evidence>
<name>A0ABQ5K340_9EUKA</name>
<dbReference type="InterPro" id="IPR027417">
    <property type="entry name" value="P-loop_NTPase"/>
</dbReference>
<organism evidence="2 3">
    <name type="scientific">Aduncisulcus paluster</name>
    <dbReference type="NCBI Taxonomy" id="2918883"/>
    <lineage>
        <taxon>Eukaryota</taxon>
        <taxon>Metamonada</taxon>
        <taxon>Carpediemonas-like organisms</taxon>
        <taxon>Aduncisulcus</taxon>
    </lineage>
</organism>
<evidence type="ECO:0000313" key="2">
    <source>
        <dbReference type="EMBL" id="GKT26804.1"/>
    </source>
</evidence>
<keyword evidence="3" id="KW-1185">Reference proteome</keyword>
<dbReference type="EMBL" id="BQXS01012680">
    <property type="protein sequence ID" value="GKT26804.1"/>
    <property type="molecule type" value="Genomic_DNA"/>
</dbReference>
<accession>A0ABQ5K340</accession>
<sequence>MLRRSTEDADRDEEEANQSALRIQKKLLAMIREEEAYMIHSLTSYAKQSPLVGVSGLLDVCRTTLCESVGDLYCIVEEINRGRRQGRRGGESVGFTDTEKTPGHDKRRGSIYDPLADQLRQAESFVDEVVHRSAPLLHRQGATGRGVDETMVLQPLEDIRVVYDSRRGIHLCTHIEKDKLSTRGAGSVGAVQHDLAGWQTDGIIDGAFKTPRSSTKQSKSTRTSTRVVSQDNQTSNIPILSSDNMQFPPQRGFITPIRSGIMSSSTSNNFGLISPMGSSLRQHSSTSRSIPSMPYLPSPYLSSQLPIDAIQVCMKHSHVHFTTPEVRSISMSIQQALDELLIMVDTVLGNLFESIKPYMPSLHALCNAVSFLDMICSLSSYVALQPFSSIPIFTQAHTPLALRNCIHPLLSGTIIGIEPSSDRSHQFGQKRTKHHSRPLSHRNSSNNGKEKEKEKEKERYKEGSVREEESESSGNDVGDLDRCMSNHRGIGSFPMSHPSLSSSTASTQVSGFNHIVPNDVFVAPSCSVQLIYGANGSGKTTYTTLVLLLIVLAHIGCHVPAQFCSLPLFAS</sequence>
<feature type="compositionally biased region" description="Low complexity" evidence="1">
    <location>
        <begin position="213"/>
        <end position="230"/>
    </location>
</feature>